<reference evidence="3" key="1">
    <citation type="submission" date="2020-05" db="EMBL/GenBank/DDBJ databases">
        <title>Frigoriglobus tundricola gen. nov., sp. nov., a psychrotolerant cellulolytic planctomycete of the family Gemmataceae with two divergent copies of 16S rRNA gene.</title>
        <authorList>
            <person name="Kulichevskaya I.S."/>
            <person name="Ivanova A.A."/>
            <person name="Naumoff D.G."/>
            <person name="Beletsky A.V."/>
            <person name="Rijpstra W.I.C."/>
            <person name="Sinninghe Damste J.S."/>
            <person name="Mardanov A.V."/>
            <person name="Ravin N.V."/>
            <person name="Dedysh S.N."/>
        </authorList>
    </citation>
    <scope>NUCLEOTIDE SEQUENCE [LARGE SCALE GENOMIC DNA]</scope>
    <source>
        <strain evidence="3">PL17</strain>
    </source>
</reference>
<keyword evidence="1" id="KW-1133">Transmembrane helix</keyword>
<evidence type="ECO:0000256" key="1">
    <source>
        <dbReference type="SAM" id="Phobius"/>
    </source>
</evidence>
<dbReference type="AlphaFoldDB" id="A0A6M5YZI2"/>
<name>A0A6M5YZI2_9BACT</name>
<proteinExistence type="predicted"/>
<evidence type="ECO:0000313" key="3">
    <source>
        <dbReference type="Proteomes" id="UP000503447"/>
    </source>
</evidence>
<accession>A0A6M5YZI2</accession>
<keyword evidence="1" id="KW-0472">Membrane</keyword>
<dbReference type="Proteomes" id="UP000503447">
    <property type="component" value="Chromosome"/>
</dbReference>
<sequence length="63" mass="7296">MAIWRCGEITLLLAMHHNFLIYLQALHFFSSLILLVIRYKKIHSFDGESYCSGWSLSHIISLG</sequence>
<gene>
    <name evidence="2" type="ORF">FTUN_6880</name>
</gene>
<dbReference type="EMBL" id="CP053452">
    <property type="protein sequence ID" value="QJW99278.1"/>
    <property type="molecule type" value="Genomic_DNA"/>
</dbReference>
<keyword evidence="3" id="KW-1185">Reference proteome</keyword>
<feature type="transmembrane region" description="Helical" evidence="1">
    <location>
        <begin position="19"/>
        <end position="37"/>
    </location>
</feature>
<dbReference type="KEGG" id="ftj:FTUN_6880"/>
<keyword evidence="1" id="KW-0812">Transmembrane</keyword>
<organism evidence="2 3">
    <name type="scientific">Frigoriglobus tundricola</name>
    <dbReference type="NCBI Taxonomy" id="2774151"/>
    <lineage>
        <taxon>Bacteria</taxon>
        <taxon>Pseudomonadati</taxon>
        <taxon>Planctomycetota</taxon>
        <taxon>Planctomycetia</taxon>
        <taxon>Gemmatales</taxon>
        <taxon>Gemmataceae</taxon>
        <taxon>Frigoriglobus</taxon>
    </lineage>
</organism>
<evidence type="ECO:0000313" key="2">
    <source>
        <dbReference type="EMBL" id="QJW99278.1"/>
    </source>
</evidence>
<protein>
    <submittedName>
        <fullName evidence="2">Uncharacterized protein</fullName>
    </submittedName>
</protein>